<gene>
    <name evidence="1" type="ORF">JHZ39_000841</name>
</gene>
<accession>A0A9P2L6N6</accession>
<reference evidence="1" key="1">
    <citation type="submission" date="2020-12" db="EMBL/GenBank/DDBJ databases">
        <authorList>
            <consortium name="Clinical and Environmental Microbiology Branch: Whole genome sequencing antimicrobial resistance pathogens in the healthcare setting"/>
        </authorList>
    </citation>
    <scope>NUCLEOTIDE SEQUENCE</scope>
    <source>
        <strain evidence="1">2018HL-00813</strain>
    </source>
</reference>
<organism evidence="1">
    <name type="scientific">Acinetobacter baumannii</name>
    <dbReference type="NCBI Taxonomy" id="470"/>
    <lineage>
        <taxon>Bacteria</taxon>
        <taxon>Pseudomonadati</taxon>
        <taxon>Pseudomonadota</taxon>
        <taxon>Gammaproteobacteria</taxon>
        <taxon>Moraxellales</taxon>
        <taxon>Moraxellaceae</taxon>
        <taxon>Acinetobacter</taxon>
        <taxon>Acinetobacter calcoaceticus/baumannii complex</taxon>
    </lineage>
</organism>
<proteinExistence type="predicted"/>
<evidence type="ECO:0000313" key="1">
    <source>
        <dbReference type="EMBL" id="EGY2376513.1"/>
    </source>
</evidence>
<feature type="non-terminal residue" evidence="1">
    <location>
        <position position="1"/>
    </location>
</feature>
<name>A0A9P2L6N6_ACIBA</name>
<dbReference type="EMBL" id="AAYLMQ010000007">
    <property type="protein sequence ID" value="EGY2376513.1"/>
    <property type="molecule type" value="Genomic_DNA"/>
</dbReference>
<dbReference type="AlphaFoldDB" id="A0A9P2L6N6"/>
<sequence>IDSHQIQKIKEFKQTIQNLGGVYGITSNDNFEGKLRSHLSVIIQKWKDRLYRNNKNEALSPTNLMKNSYISETITEAQDIEDEEGIIDLDEKAKEALAKCESIINNIAESLAEFNKTTTSYTEQITQLTAAKASITTLKFSINQFSKVIYDFSSNLDILGNEYKVHTNLSIDSLTKLLVIYADSGNSHDAILDIITASTTLTNSVNTALPATIEFLNSVKDMPRMTTELNRSKKVLIKSLEQLVSYLQDTYAQYKEISEFKFS</sequence>
<comment type="caution">
    <text evidence="1">The sequence shown here is derived from an EMBL/GenBank/DDBJ whole genome shotgun (WGS) entry which is preliminary data.</text>
</comment>
<protein>
    <submittedName>
        <fullName evidence="1">Uncharacterized protein</fullName>
    </submittedName>
</protein>